<dbReference type="NCBIfam" id="NF010112">
    <property type="entry name" value="PRK13585.1"/>
    <property type="match status" value="1"/>
</dbReference>
<evidence type="ECO:0000256" key="1">
    <source>
        <dbReference type="ARBA" id="ARBA00000901"/>
    </source>
</evidence>
<feature type="active site" description="Proton donor" evidence="9">
    <location>
        <position position="130"/>
    </location>
</feature>
<comment type="similarity">
    <text evidence="4 9 10">Belongs to the HisA/HisF family.</text>
</comment>
<dbReference type="Proteomes" id="UP000738126">
    <property type="component" value="Unassembled WGS sequence"/>
</dbReference>
<evidence type="ECO:0000256" key="2">
    <source>
        <dbReference type="ARBA" id="ARBA00004496"/>
    </source>
</evidence>
<comment type="pathway">
    <text evidence="3 9 11">Amino-acid biosynthesis; L-histidine biosynthesis; L-histidine from 5-phospho-alpha-D-ribose 1-diphosphate: step 4/9.</text>
</comment>
<dbReference type="Pfam" id="PF00977">
    <property type="entry name" value="His_biosynth"/>
    <property type="match status" value="1"/>
</dbReference>
<dbReference type="InterPro" id="IPR006062">
    <property type="entry name" value="His_biosynth"/>
</dbReference>
<evidence type="ECO:0000313" key="12">
    <source>
        <dbReference type="EMBL" id="MBK1726976.1"/>
    </source>
</evidence>
<dbReference type="EMBL" id="NRSH01000085">
    <property type="protein sequence ID" value="MBK1726976.1"/>
    <property type="molecule type" value="Genomic_DNA"/>
</dbReference>
<dbReference type="EC" id="5.3.1.16" evidence="9 11"/>
<dbReference type="NCBIfam" id="TIGR00007">
    <property type="entry name" value="1-(5-phosphoribosyl)-5-[(5-phosphoribosylamino)methylideneamino]imidazole-4-carboxamide isomerase"/>
    <property type="match status" value="1"/>
</dbReference>
<gene>
    <name evidence="9 12" type="primary">hisA</name>
    <name evidence="12" type="ORF">CKO13_08065</name>
</gene>
<sequence>MLVIPAIDLKGGRCVRLRQGRMDQETVYDDDPVAVAGRWVAAGASRLHLVDLDGAARGEPAHEATIQAIAEAYPNTLLQVGGGIRDRETAARYLDAGIEYVILGTRAVREPELAEQLCSEFPARLFISLDARGGYVATDGWEQTSEVTAAELARRFERAGAASLVFTDIGRDGMMGGCNIEATRELARAVSVPVIASGGVSTVAEIRALAAAEEGIGGAIVGRALYDGSLDLAEAIRAAGEAAA</sequence>
<evidence type="ECO:0000256" key="9">
    <source>
        <dbReference type="HAMAP-Rule" id="MF_01014"/>
    </source>
</evidence>
<dbReference type="Gene3D" id="3.20.20.70">
    <property type="entry name" value="Aldolase class I"/>
    <property type="match status" value="1"/>
</dbReference>
<dbReference type="GO" id="GO:0016853">
    <property type="term" value="F:isomerase activity"/>
    <property type="evidence" value="ECO:0007669"/>
    <property type="project" value="UniProtKB-KW"/>
</dbReference>
<protein>
    <recommendedName>
        <fullName evidence="9 11">1-(5-phosphoribosyl)-5-[(5-phosphoribosylamino)methylideneamino] imidazole-4-carboxamide isomerase</fullName>
        <ecNumber evidence="9 11">5.3.1.16</ecNumber>
    </recommendedName>
    <alternativeName>
        <fullName evidence="9">Phosphoribosylformimino-5-aminoimidazole carboxamide ribotide isomerase</fullName>
    </alternativeName>
</protein>
<dbReference type="InterPro" id="IPR006063">
    <property type="entry name" value="HisA_bact_arch"/>
</dbReference>
<feature type="active site" description="Proton acceptor" evidence="9">
    <location>
        <position position="8"/>
    </location>
</feature>
<keyword evidence="7 9" id="KW-0368">Histidine biosynthesis</keyword>
<accession>A0ABS1E5F8</accession>
<evidence type="ECO:0000313" key="13">
    <source>
        <dbReference type="Proteomes" id="UP000738126"/>
    </source>
</evidence>
<dbReference type="InterPro" id="IPR044524">
    <property type="entry name" value="Isoase_HisA-like"/>
</dbReference>
<evidence type="ECO:0000256" key="8">
    <source>
        <dbReference type="ARBA" id="ARBA00023235"/>
    </source>
</evidence>
<comment type="caution">
    <text evidence="12">The sequence shown here is derived from an EMBL/GenBank/DDBJ whole genome shotgun (WGS) entry which is preliminary data.</text>
</comment>
<evidence type="ECO:0000256" key="6">
    <source>
        <dbReference type="ARBA" id="ARBA00022605"/>
    </source>
</evidence>
<dbReference type="PANTHER" id="PTHR43090">
    <property type="entry name" value="1-(5-PHOSPHORIBOSYL)-5-[(5-PHOSPHORIBOSYLAMINO)METHYLIDENEAMINO] IMIDAZOLE-4-CARBOXAMIDE ISOMERASE"/>
    <property type="match status" value="1"/>
</dbReference>
<evidence type="ECO:0000256" key="11">
    <source>
        <dbReference type="RuleBase" id="RU003658"/>
    </source>
</evidence>
<dbReference type="SUPFAM" id="SSF51366">
    <property type="entry name" value="Ribulose-phoshate binding barrel"/>
    <property type="match status" value="1"/>
</dbReference>
<dbReference type="PANTHER" id="PTHR43090:SF2">
    <property type="entry name" value="1-(5-PHOSPHORIBOSYL)-5-[(5-PHOSPHORIBOSYLAMINO)METHYLIDENEAMINO] IMIDAZOLE-4-CARBOXAMIDE ISOMERASE"/>
    <property type="match status" value="1"/>
</dbReference>
<evidence type="ECO:0000256" key="7">
    <source>
        <dbReference type="ARBA" id="ARBA00023102"/>
    </source>
</evidence>
<organism evidence="12 13">
    <name type="scientific">Halorhodospira neutriphila</name>
    <dbReference type="NCBI Taxonomy" id="168379"/>
    <lineage>
        <taxon>Bacteria</taxon>
        <taxon>Pseudomonadati</taxon>
        <taxon>Pseudomonadota</taxon>
        <taxon>Gammaproteobacteria</taxon>
        <taxon>Chromatiales</taxon>
        <taxon>Ectothiorhodospiraceae</taxon>
        <taxon>Halorhodospira</taxon>
    </lineage>
</organism>
<dbReference type="HAMAP" id="MF_01014">
    <property type="entry name" value="HisA"/>
    <property type="match status" value="1"/>
</dbReference>
<comment type="catalytic activity">
    <reaction evidence="1 9 11">
        <text>1-(5-phospho-beta-D-ribosyl)-5-[(5-phospho-beta-D-ribosylamino)methylideneamino]imidazole-4-carboxamide = 5-[(5-phospho-1-deoxy-D-ribulos-1-ylimino)methylamino]-1-(5-phospho-beta-D-ribosyl)imidazole-4-carboxamide</text>
        <dbReference type="Rhea" id="RHEA:15469"/>
        <dbReference type="ChEBI" id="CHEBI:58435"/>
        <dbReference type="ChEBI" id="CHEBI:58525"/>
        <dbReference type="EC" id="5.3.1.16"/>
    </reaction>
</comment>
<name>A0ABS1E5F8_9GAMM</name>
<keyword evidence="5 9" id="KW-0963">Cytoplasm</keyword>
<evidence type="ECO:0000256" key="5">
    <source>
        <dbReference type="ARBA" id="ARBA00022490"/>
    </source>
</evidence>
<dbReference type="InterPro" id="IPR011060">
    <property type="entry name" value="RibuloseP-bd_barrel"/>
</dbReference>
<keyword evidence="8 9" id="KW-0413">Isomerase</keyword>
<evidence type="ECO:0000256" key="3">
    <source>
        <dbReference type="ARBA" id="ARBA00005133"/>
    </source>
</evidence>
<dbReference type="InterPro" id="IPR013785">
    <property type="entry name" value="Aldolase_TIM"/>
</dbReference>
<keyword evidence="6 9" id="KW-0028">Amino-acid biosynthesis</keyword>
<reference evidence="12 13" key="1">
    <citation type="journal article" date="2020" name="Microorganisms">
        <title>Osmotic Adaptation and Compatible Solute Biosynthesis of Phototrophic Bacteria as Revealed from Genome Analyses.</title>
        <authorList>
            <person name="Imhoff J.F."/>
            <person name="Rahn T."/>
            <person name="Kunzel S."/>
            <person name="Keller A."/>
            <person name="Neulinger S.C."/>
        </authorList>
    </citation>
    <scope>NUCLEOTIDE SEQUENCE [LARGE SCALE GENOMIC DNA]</scope>
    <source>
        <strain evidence="12 13">DSM 15116</strain>
    </source>
</reference>
<dbReference type="RefSeq" id="WP_200259297.1">
    <property type="nucleotide sequence ID" value="NZ_NRSH01000085.1"/>
</dbReference>
<keyword evidence="13" id="KW-1185">Reference proteome</keyword>
<dbReference type="CDD" id="cd04732">
    <property type="entry name" value="HisA"/>
    <property type="match status" value="1"/>
</dbReference>
<dbReference type="InterPro" id="IPR023016">
    <property type="entry name" value="HisA/PriA"/>
</dbReference>
<evidence type="ECO:0000256" key="10">
    <source>
        <dbReference type="RuleBase" id="RU003657"/>
    </source>
</evidence>
<evidence type="ECO:0000256" key="4">
    <source>
        <dbReference type="ARBA" id="ARBA00009667"/>
    </source>
</evidence>
<proteinExistence type="inferred from homology"/>
<comment type="subcellular location">
    <subcellularLocation>
        <location evidence="2 9 11">Cytoplasm</location>
    </subcellularLocation>
</comment>